<keyword evidence="5" id="KW-1185">Reference proteome</keyword>
<dbReference type="AlphaFoldDB" id="A0AA38SCR6"/>
<keyword evidence="2" id="KW-0732">Signal</keyword>
<sequence>MKLSPILHLLVAALPALASRYPLRSRSIVRRDTGTCNIQLASSNGGRKIAIVIDSSGSMSSTDPYDLRITAGKALNNQLVSAAGATGGKKADLVTVVDFDDIATVIYPLGDPAGAGTTFDQIDSSGGTFIADGIEKATAQLSAPGNDPTADRSGIVVLTDGEDSDVVSLTAAIVAAGQAGIRVSFGFLASSTASYDPDLLASILRTGGTYVSFETADAIQSFLYLILSNGLTKGDTAASGDQALLPGVTVAKLTAGGSGVGFSYAVLAGETVDFTVESLSAQALDAELTDSSGKSLGKNSTGSLGEPAVVSYSAAAGGDLRLVVASSNDTAEGVFQVSVVSSLGISACNLTTTPGNGTGTTGGGGGATGTGGVTPTPTKTGPPIVTAGAGKVVGFGVGALGVVLAGLML</sequence>
<dbReference type="SMART" id="SM00327">
    <property type="entry name" value="VWA"/>
    <property type="match status" value="1"/>
</dbReference>
<organism evidence="4 5">
    <name type="scientific">Coniochaeta hoffmannii</name>
    <dbReference type="NCBI Taxonomy" id="91930"/>
    <lineage>
        <taxon>Eukaryota</taxon>
        <taxon>Fungi</taxon>
        <taxon>Dikarya</taxon>
        <taxon>Ascomycota</taxon>
        <taxon>Pezizomycotina</taxon>
        <taxon>Sordariomycetes</taxon>
        <taxon>Sordariomycetidae</taxon>
        <taxon>Coniochaetales</taxon>
        <taxon>Coniochaetaceae</taxon>
        <taxon>Coniochaeta</taxon>
    </lineage>
</organism>
<gene>
    <name evidence="4" type="ORF">NKR19_g1343</name>
</gene>
<dbReference type="Pfam" id="PF13519">
    <property type="entry name" value="VWA_2"/>
    <property type="match status" value="1"/>
</dbReference>
<evidence type="ECO:0000256" key="2">
    <source>
        <dbReference type="SAM" id="SignalP"/>
    </source>
</evidence>
<feature type="compositionally biased region" description="Gly residues" evidence="1">
    <location>
        <begin position="356"/>
        <end position="372"/>
    </location>
</feature>
<feature type="domain" description="VWFA" evidence="3">
    <location>
        <begin position="48"/>
        <end position="226"/>
    </location>
</feature>
<name>A0AA38SCR6_9PEZI</name>
<evidence type="ECO:0000256" key="1">
    <source>
        <dbReference type="SAM" id="MobiDB-lite"/>
    </source>
</evidence>
<dbReference type="PROSITE" id="PS50234">
    <property type="entry name" value="VWFA"/>
    <property type="match status" value="1"/>
</dbReference>
<dbReference type="Gene3D" id="3.40.50.410">
    <property type="entry name" value="von Willebrand factor, type A domain"/>
    <property type="match status" value="1"/>
</dbReference>
<protein>
    <recommendedName>
        <fullName evidence="3">VWFA domain-containing protein</fullName>
    </recommendedName>
</protein>
<dbReference type="InterPro" id="IPR036465">
    <property type="entry name" value="vWFA_dom_sf"/>
</dbReference>
<evidence type="ECO:0000313" key="5">
    <source>
        <dbReference type="Proteomes" id="UP001174691"/>
    </source>
</evidence>
<feature type="signal peptide" evidence="2">
    <location>
        <begin position="1"/>
        <end position="18"/>
    </location>
</feature>
<feature type="region of interest" description="Disordered" evidence="1">
    <location>
        <begin position="353"/>
        <end position="382"/>
    </location>
</feature>
<dbReference type="Proteomes" id="UP001174691">
    <property type="component" value="Unassembled WGS sequence"/>
</dbReference>
<dbReference type="CDD" id="cd00198">
    <property type="entry name" value="vWFA"/>
    <property type="match status" value="1"/>
</dbReference>
<dbReference type="EMBL" id="JANBVN010000012">
    <property type="protein sequence ID" value="KAJ9162331.1"/>
    <property type="molecule type" value="Genomic_DNA"/>
</dbReference>
<evidence type="ECO:0000313" key="4">
    <source>
        <dbReference type="EMBL" id="KAJ9162331.1"/>
    </source>
</evidence>
<dbReference type="InterPro" id="IPR002035">
    <property type="entry name" value="VWF_A"/>
</dbReference>
<proteinExistence type="predicted"/>
<evidence type="ECO:0000259" key="3">
    <source>
        <dbReference type="PROSITE" id="PS50234"/>
    </source>
</evidence>
<accession>A0AA38SCR6</accession>
<reference evidence="4" key="1">
    <citation type="submission" date="2022-07" db="EMBL/GenBank/DDBJ databases">
        <title>Fungi with potential for degradation of polypropylene.</title>
        <authorList>
            <person name="Gostincar C."/>
        </authorList>
    </citation>
    <scope>NUCLEOTIDE SEQUENCE</scope>
    <source>
        <strain evidence="4">EXF-13287</strain>
    </source>
</reference>
<feature type="chain" id="PRO_5041341845" description="VWFA domain-containing protein" evidence="2">
    <location>
        <begin position="19"/>
        <end position="409"/>
    </location>
</feature>
<comment type="caution">
    <text evidence="4">The sequence shown here is derived from an EMBL/GenBank/DDBJ whole genome shotgun (WGS) entry which is preliminary data.</text>
</comment>
<feature type="compositionally biased region" description="Low complexity" evidence="1">
    <location>
        <begin position="373"/>
        <end position="382"/>
    </location>
</feature>
<dbReference type="SUPFAM" id="SSF53300">
    <property type="entry name" value="vWA-like"/>
    <property type="match status" value="1"/>
</dbReference>